<feature type="domain" description="Isochorismatase-like" evidence="3">
    <location>
        <begin position="5"/>
        <end position="138"/>
    </location>
</feature>
<dbReference type="Gene3D" id="3.40.50.850">
    <property type="entry name" value="Isochorismatase-like"/>
    <property type="match status" value="1"/>
</dbReference>
<dbReference type="PANTHER" id="PTHR43540">
    <property type="entry name" value="PEROXYUREIDOACRYLATE/UREIDOACRYLATE AMIDOHYDROLASE-RELATED"/>
    <property type="match status" value="1"/>
</dbReference>
<accession>A0ABW3PGB7</accession>
<evidence type="ECO:0000313" key="5">
    <source>
        <dbReference type="Proteomes" id="UP001597156"/>
    </source>
</evidence>
<comment type="caution">
    <text evidence="4">The sequence shown here is derived from an EMBL/GenBank/DDBJ whole genome shotgun (WGS) entry which is preliminary data.</text>
</comment>
<dbReference type="InterPro" id="IPR036380">
    <property type="entry name" value="Isochorismatase-like_sf"/>
</dbReference>
<gene>
    <name evidence="4" type="ORF">ACFQ22_08270</name>
</gene>
<dbReference type="InterPro" id="IPR050272">
    <property type="entry name" value="Isochorismatase-like_hydrls"/>
</dbReference>
<dbReference type="RefSeq" id="WP_121978257.1">
    <property type="nucleotide sequence ID" value="NZ_JBHTLH010000019.1"/>
</dbReference>
<evidence type="ECO:0000256" key="1">
    <source>
        <dbReference type="ARBA" id="ARBA00006336"/>
    </source>
</evidence>
<keyword evidence="2" id="KW-0378">Hydrolase</keyword>
<dbReference type="PANTHER" id="PTHR43540:SF14">
    <property type="entry name" value="ISOCHORISMATASE"/>
    <property type="match status" value="1"/>
</dbReference>
<sequence>MIKDVLLVIDVQNGLSQAVGFNKVASKINQRIDAYRQAGRPIVFMQNIDDELSYGTTASQLVAELHRQHSDRVLLKYHSDSFFETGLADYLRHQKLTSIEVCGLQTEYCIDTAIRVGHDLGFHMAITHGLHTTFDAEISTQQMLIHHEHIWAGSFAEVMN</sequence>
<dbReference type="SUPFAM" id="SSF52499">
    <property type="entry name" value="Isochorismatase-like hydrolases"/>
    <property type="match status" value="1"/>
</dbReference>
<reference evidence="5" key="1">
    <citation type="journal article" date="2019" name="Int. J. Syst. Evol. Microbiol.">
        <title>The Global Catalogue of Microorganisms (GCM) 10K type strain sequencing project: providing services to taxonomists for standard genome sequencing and annotation.</title>
        <authorList>
            <consortium name="The Broad Institute Genomics Platform"/>
            <consortium name="The Broad Institute Genome Sequencing Center for Infectious Disease"/>
            <person name="Wu L."/>
            <person name="Ma J."/>
        </authorList>
    </citation>
    <scope>NUCLEOTIDE SEQUENCE [LARGE SCALE GENOMIC DNA]</scope>
    <source>
        <strain evidence="5">CCUG 71848</strain>
    </source>
</reference>
<evidence type="ECO:0000259" key="3">
    <source>
        <dbReference type="Pfam" id="PF00857"/>
    </source>
</evidence>
<protein>
    <submittedName>
        <fullName evidence="4">Isochorismatase family protein</fullName>
    </submittedName>
</protein>
<dbReference type="InterPro" id="IPR000868">
    <property type="entry name" value="Isochorismatase-like_dom"/>
</dbReference>
<organism evidence="4 5">
    <name type="scientific">Lentilactobacillus raoultii</name>
    <dbReference type="NCBI Taxonomy" id="1987503"/>
    <lineage>
        <taxon>Bacteria</taxon>
        <taxon>Bacillati</taxon>
        <taxon>Bacillota</taxon>
        <taxon>Bacilli</taxon>
        <taxon>Lactobacillales</taxon>
        <taxon>Lactobacillaceae</taxon>
        <taxon>Lentilactobacillus</taxon>
    </lineage>
</organism>
<keyword evidence="5" id="KW-1185">Reference proteome</keyword>
<evidence type="ECO:0000256" key="2">
    <source>
        <dbReference type="ARBA" id="ARBA00022801"/>
    </source>
</evidence>
<dbReference type="Proteomes" id="UP001597156">
    <property type="component" value="Unassembled WGS sequence"/>
</dbReference>
<name>A0ABW3PGB7_9LACO</name>
<dbReference type="EMBL" id="JBHTLH010000019">
    <property type="protein sequence ID" value="MFD1125349.1"/>
    <property type="molecule type" value="Genomic_DNA"/>
</dbReference>
<comment type="similarity">
    <text evidence="1">Belongs to the isochorismatase family.</text>
</comment>
<evidence type="ECO:0000313" key="4">
    <source>
        <dbReference type="EMBL" id="MFD1125349.1"/>
    </source>
</evidence>
<dbReference type="Pfam" id="PF00857">
    <property type="entry name" value="Isochorismatase"/>
    <property type="match status" value="1"/>
</dbReference>
<proteinExistence type="inferred from homology"/>